<feature type="transmembrane region" description="Helical" evidence="7">
    <location>
        <begin position="158"/>
        <end position="180"/>
    </location>
</feature>
<dbReference type="GO" id="GO:0005886">
    <property type="term" value="C:plasma membrane"/>
    <property type="evidence" value="ECO:0007669"/>
    <property type="project" value="UniProtKB-SubCell"/>
</dbReference>
<evidence type="ECO:0000256" key="2">
    <source>
        <dbReference type="ARBA" id="ARBA00022448"/>
    </source>
</evidence>
<dbReference type="CDD" id="cd06261">
    <property type="entry name" value="TM_PBP2"/>
    <property type="match status" value="1"/>
</dbReference>
<evidence type="ECO:0000313" key="9">
    <source>
        <dbReference type="EMBL" id="EFC97768.1"/>
    </source>
</evidence>
<keyword evidence="4 7" id="KW-0812">Transmembrane</keyword>
<evidence type="ECO:0000256" key="5">
    <source>
        <dbReference type="ARBA" id="ARBA00022989"/>
    </source>
</evidence>
<sequence>MAYDTKRQKNLMYSVLLLVPALIFVLIFLIIPLFKTVYYSFTSWFNFSQTKTFIGLANYKQFFTDSVVGIALRNTMLLIVFALIFQVGVALILAICVDSAHHGFRFFRTVYFFPIVISATAIGLMFSLIYKYDYGLLNYIIQAFGGEPQVWLTKERSIYMLLIPVCWQFVGFYFVVYLTAIANIPIDIYESAVLDGVKPWQKAIYITVPMLKSSLVANVVLVISGCFRVFDMVYIITGGGPLNSSQLLSSYMYYKAFADYNTGYASAIAIIMMVLGLSITGVVKVFTNKIQGDT</sequence>
<dbReference type="InterPro" id="IPR035906">
    <property type="entry name" value="MetI-like_sf"/>
</dbReference>
<gene>
    <name evidence="9" type="ORF">CLOSTHATH_04028</name>
</gene>
<evidence type="ECO:0000259" key="8">
    <source>
        <dbReference type="PROSITE" id="PS50928"/>
    </source>
</evidence>
<feature type="transmembrane region" description="Helical" evidence="7">
    <location>
        <begin position="109"/>
        <end position="130"/>
    </location>
</feature>
<organism evidence="9 10">
    <name type="scientific">Hungatella hathewayi DSM 13479</name>
    <dbReference type="NCBI Taxonomy" id="566550"/>
    <lineage>
        <taxon>Bacteria</taxon>
        <taxon>Bacillati</taxon>
        <taxon>Bacillota</taxon>
        <taxon>Clostridia</taxon>
        <taxon>Lachnospirales</taxon>
        <taxon>Lachnospiraceae</taxon>
        <taxon>Hungatella</taxon>
    </lineage>
</organism>
<dbReference type="Pfam" id="PF00528">
    <property type="entry name" value="BPD_transp_1"/>
    <property type="match status" value="1"/>
</dbReference>
<dbReference type="Gene3D" id="1.10.3720.10">
    <property type="entry name" value="MetI-like"/>
    <property type="match status" value="1"/>
</dbReference>
<accession>D3AK85</accession>
<feature type="transmembrane region" description="Helical" evidence="7">
    <location>
        <begin position="264"/>
        <end position="286"/>
    </location>
</feature>
<feature type="transmembrane region" description="Helical" evidence="7">
    <location>
        <begin position="215"/>
        <end position="236"/>
    </location>
</feature>
<name>D3AK85_9FIRM</name>
<comment type="similarity">
    <text evidence="7">Belongs to the binding-protein-dependent transport system permease family.</text>
</comment>
<comment type="caution">
    <text evidence="9">The sequence shown here is derived from an EMBL/GenBank/DDBJ whole genome shotgun (WGS) entry which is preliminary data.</text>
</comment>
<dbReference type="HOGENOM" id="CLU_016047_0_2_9"/>
<evidence type="ECO:0000256" key="3">
    <source>
        <dbReference type="ARBA" id="ARBA00022475"/>
    </source>
</evidence>
<keyword evidence="2 7" id="KW-0813">Transport</keyword>
<feature type="transmembrane region" description="Helical" evidence="7">
    <location>
        <begin position="12"/>
        <end position="34"/>
    </location>
</feature>
<dbReference type="PANTHER" id="PTHR30193">
    <property type="entry name" value="ABC TRANSPORTER PERMEASE PROTEIN"/>
    <property type="match status" value="1"/>
</dbReference>
<dbReference type="Proteomes" id="UP000004968">
    <property type="component" value="Unassembled WGS sequence"/>
</dbReference>
<proteinExistence type="inferred from homology"/>
<dbReference type="InterPro" id="IPR051393">
    <property type="entry name" value="ABC_transporter_permease"/>
</dbReference>
<evidence type="ECO:0000313" key="10">
    <source>
        <dbReference type="Proteomes" id="UP000004968"/>
    </source>
</evidence>
<keyword evidence="6 7" id="KW-0472">Membrane</keyword>
<keyword evidence="3" id="KW-1003">Cell membrane</keyword>
<protein>
    <submittedName>
        <fullName evidence="9">ABC transporter, permease protein</fullName>
    </submittedName>
</protein>
<evidence type="ECO:0000256" key="4">
    <source>
        <dbReference type="ARBA" id="ARBA00022692"/>
    </source>
</evidence>
<evidence type="ECO:0000256" key="6">
    <source>
        <dbReference type="ARBA" id="ARBA00023136"/>
    </source>
</evidence>
<dbReference type="EMBL" id="ACIO01000340">
    <property type="protein sequence ID" value="EFC97768.1"/>
    <property type="molecule type" value="Genomic_DNA"/>
</dbReference>
<reference evidence="9 10" key="1">
    <citation type="submission" date="2010-01" db="EMBL/GenBank/DDBJ databases">
        <authorList>
            <person name="Weinstock G."/>
            <person name="Sodergren E."/>
            <person name="Clifton S."/>
            <person name="Fulton L."/>
            <person name="Fulton B."/>
            <person name="Courtney L."/>
            <person name="Fronick C."/>
            <person name="Harrison M."/>
            <person name="Strong C."/>
            <person name="Farmer C."/>
            <person name="Delahaunty K."/>
            <person name="Markovic C."/>
            <person name="Hall O."/>
            <person name="Minx P."/>
            <person name="Tomlinson C."/>
            <person name="Mitreva M."/>
            <person name="Nelson J."/>
            <person name="Hou S."/>
            <person name="Wollam A."/>
            <person name="Pepin K.H."/>
            <person name="Johnson M."/>
            <person name="Bhonagiri V."/>
            <person name="Nash W.E."/>
            <person name="Warren W."/>
            <person name="Chinwalla A."/>
            <person name="Mardis E.R."/>
            <person name="Wilson R.K."/>
        </authorList>
    </citation>
    <scope>NUCLEOTIDE SEQUENCE [LARGE SCALE GENOMIC DNA]</scope>
    <source>
        <strain evidence="9 10">DSM 13479</strain>
    </source>
</reference>
<comment type="subcellular location">
    <subcellularLocation>
        <location evidence="1 7">Cell membrane</location>
        <topology evidence="1 7">Multi-pass membrane protein</topology>
    </subcellularLocation>
</comment>
<dbReference type="AlphaFoldDB" id="D3AK85"/>
<dbReference type="GO" id="GO:0055085">
    <property type="term" value="P:transmembrane transport"/>
    <property type="evidence" value="ECO:0007669"/>
    <property type="project" value="InterPro"/>
</dbReference>
<feature type="transmembrane region" description="Helical" evidence="7">
    <location>
        <begin position="76"/>
        <end position="97"/>
    </location>
</feature>
<evidence type="ECO:0000256" key="1">
    <source>
        <dbReference type="ARBA" id="ARBA00004651"/>
    </source>
</evidence>
<dbReference type="SUPFAM" id="SSF161098">
    <property type="entry name" value="MetI-like"/>
    <property type="match status" value="1"/>
</dbReference>
<dbReference type="InterPro" id="IPR000515">
    <property type="entry name" value="MetI-like"/>
</dbReference>
<keyword evidence="5 7" id="KW-1133">Transmembrane helix</keyword>
<evidence type="ECO:0000256" key="7">
    <source>
        <dbReference type="RuleBase" id="RU363032"/>
    </source>
</evidence>
<dbReference type="PROSITE" id="PS50928">
    <property type="entry name" value="ABC_TM1"/>
    <property type="match status" value="1"/>
</dbReference>
<feature type="domain" description="ABC transmembrane type-1" evidence="8">
    <location>
        <begin position="72"/>
        <end position="283"/>
    </location>
</feature>
<dbReference type="PANTHER" id="PTHR30193:SF37">
    <property type="entry name" value="INNER MEMBRANE ABC TRANSPORTER PERMEASE PROTEIN YCJO"/>
    <property type="match status" value="1"/>
</dbReference>